<dbReference type="Pfam" id="PF04014">
    <property type="entry name" value="MazE_antitoxin"/>
    <property type="match status" value="1"/>
</dbReference>
<feature type="compositionally biased region" description="Basic and acidic residues" evidence="1">
    <location>
        <begin position="74"/>
        <end position="95"/>
    </location>
</feature>
<dbReference type="PANTHER" id="PTHR34860:SF6">
    <property type="entry name" value="REPRESSOR-LIKE PROTEIN SSO7C3"/>
    <property type="match status" value="1"/>
</dbReference>
<keyword evidence="4" id="KW-1185">Reference proteome</keyword>
<dbReference type="PANTHER" id="PTHR34860">
    <property type="entry name" value="REPRESSOR-LIKE PROTEIN SSO7C3"/>
    <property type="match status" value="1"/>
</dbReference>
<organism evidence="3 4">
    <name type="scientific">Halosimplex rubrum</name>
    <dbReference type="NCBI Taxonomy" id="869889"/>
    <lineage>
        <taxon>Archaea</taxon>
        <taxon>Methanobacteriati</taxon>
        <taxon>Methanobacteriota</taxon>
        <taxon>Stenosarchaea group</taxon>
        <taxon>Halobacteria</taxon>
        <taxon>Halobacteriales</taxon>
        <taxon>Haloarculaceae</taxon>
        <taxon>Halosimplex</taxon>
    </lineage>
</organism>
<dbReference type="RefSeq" id="WP_179908428.1">
    <property type="nucleotide sequence ID" value="NZ_CP058910.1"/>
</dbReference>
<dbReference type="GO" id="GO:0003677">
    <property type="term" value="F:DNA binding"/>
    <property type="evidence" value="ECO:0007669"/>
    <property type="project" value="UniProtKB-KW"/>
</dbReference>
<sequence length="95" mass="10558">MAKVDSKGRIVLPKELRDRLGIEAGTEVEVRADDGRAVIEPEREPDEIVDRLEALVEDAATDRSATEGSDIEDPYARDHAETIRRGVDRETGNDE</sequence>
<evidence type="ECO:0000256" key="1">
    <source>
        <dbReference type="SAM" id="MobiDB-lite"/>
    </source>
</evidence>
<protein>
    <submittedName>
        <fullName evidence="3">AbrB/MazE/SpoVT family DNA-binding domain-containing protein</fullName>
    </submittedName>
</protein>
<dbReference type="OrthoDB" id="87832at2157"/>
<feature type="region of interest" description="Disordered" evidence="1">
    <location>
        <begin position="59"/>
        <end position="95"/>
    </location>
</feature>
<feature type="domain" description="SpoVT-AbrB" evidence="2">
    <location>
        <begin position="1"/>
        <end position="44"/>
    </location>
</feature>
<dbReference type="SUPFAM" id="SSF89447">
    <property type="entry name" value="AbrB/MazE/MraZ-like"/>
    <property type="match status" value="1"/>
</dbReference>
<dbReference type="Gene3D" id="2.10.260.10">
    <property type="match status" value="1"/>
</dbReference>
<dbReference type="InterPro" id="IPR007159">
    <property type="entry name" value="SpoVT-AbrB_dom"/>
</dbReference>
<evidence type="ECO:0000313" key="3">
    <source>
        <dbReference type="EMBL" id="QLH78548.1"/>
    </source>
</evidence>
<dbReference type="KEGG" id="hrr:HZS55_15170"/>
<keyword evidence="3" id="KW-0238">DNA-binding</keyword>
<name>A0A7D5T141_9EURY</name>
<dbReference type="Proteomes" id="UP000509667">
    <property type="component" value="Chromosome"/>
</dbReference>
<proteinExistence type="predicted"/>
<dbReference type="InterPro" id="IPR037914">
    <property type="entry name" value="SpoVT-AbrB_sf"/>
</dbReference>
<dbReference type="GeneID" id="56079231"/>
<dbReference type="InterPro" id="IPR052975">
    <property type="entry name" value="Repressor-like_regulatory"/>
</dbReference>
<dbReference type="InterPro" id="IPR035642">
    <property type="entry name" value="MraZ_N"/>
</dbReference>
<dbReference type="CDD" id="cd16320">
    <property type="entry name" value="MraZ_N"/>
    <property type="match status" value="1"/>
</dbReference>
<evidence type="ECO:0000259" key="2">
    <source>
        <dbReference type="PROSITE" id="PS51740"/>
    </source>
</evidence>
<reference evidence="3 4" key="1">
    <citation type="submission" date="2020-07" db="EMBL/GenBank/DDBJ databases">
        <title>Halosimplex pelagicum sp. nov. and Halosimplex rubrum sp. nov., isolated from salted brown alga Laminaria, and emended description of the genus Halosimplex.</title>
        <authorList>
            <person name="Cui H."/>
        </authorList>
    </citation>
    <scope>NUCLEOTIDE SEQUENCE [LARGE SCALE GENOMIC DNA]</scope>
    <source>
        <strain evidence="3 4">R27</strain>
    </source>
</reference>
<dbReference type="NCBIfam" id="TIGR01439">
    <property type="entry name" value="lp_hng_hel_AbrB"/>
    <property type="match status" value="1"/>
</dbReference>
<accession>A0A7D5T141</accession>
<dbReference type="SMART" id="SM00966">
    <property type="entry name" value="SpoVT_AbrB"/>
    <property type="match status" value="1"/>
</dbReference>
<evidence type="ECO:0000313" key="4">
    <source>
        <dbReference type="Proteomes" id="UP000509667"/>
    </source>
</evidence>
<dbReference type="PROSITE" id="PS51740">
    <property type="entry name" value="SPOVT_ABRB"/>
    <property type="match status" value="1"/>
</dbReference>
<dbReference type="AlphaFoldDB" id="A0A7D5T141"/>
<dbReference type="EMBL" id="CP058910">
    <property type="protein sequence ID" value="QLH78548.1"/>
    <property type="molecule type" value="Genomic_DNA"/>
</dbReference>
<gene>
    <name evidence="3" type="ORF">HZS55_15170</name>
</gene>